<dbReference type="PANTHER" id="PTHR24305:SF166">
    <property type="entry name" value="CYTOCHROME P450 12A4, MITOCHONDRIAL-RELATED"/>
    <property type="match status" value="1"/>
</dbReference>
<dbReference type="InterPro" id="IPR017972">
    <property type="entry name" value="Cyt_P450_CS"/>
</dbReference>
<keyword evidence="5" id="KW-1185">Reference proteome</keyword>
<dbReference type="Proteomes" id="UP000185936">
    <property type="component" value="Unassembled WGS sequence"/>
</dbReference>
<dbReference type="InterPro" id="IPR002401">
    <property type="entry name" value="Cyt_P450_E_grp-I"/>
</dbReference>
<evidence type="ECO:0000256" key="1">
    <source>
        <dbReference type="ARBA" id="ARBA00001971"/>
    </source>
</evidence>
<dbReference type="STRING" id="308853.SAMN05421752_10135"/>
<dbReference type="SUPFAM" id="SSF48264">
    <property type="entry name" value="Cytochrome P450"/>
    <property type="match status" value="1"/>
</dbReference>
<comment type="similarity">
    <text evidence="2 3">Belongs to the cytochrome P450 family.</text>
</comment>
<dbReference type="PRINTS" id="PR00463">
    <property type="entry name" value="EP450I"/>
</dbReference>
<proteinExistence type="inferred from homology"/>
<sequence>MIDSRSPAIDTTHDLEATTPPRLDGVPVIGSSLSIMRDALAFTEAARERGDVVAYEAFGADMAAVFDPDVVEQVLVSRSNEFWKGELDREFGDRIAHDGVVFTEGERWRRQRTVLQSWFTPDRIEAYADCMVAEAATLAHGWDDGDIVDVGDPLSAFTLRVLTKTLFDLEFDDERAATVRRATRALSTYASPRGFALRTLLPSWIPTPAEPAYERAMDDLDALVSRLVTQRREADADGEDLLSLLASVEYPDGTRMDPETVRDQLVTLLVAGHETSATALTFACWCLAGDDAVRTRLERELEAVCGDRDPTIVDLPDLEYTDAIVNETLRLYPPVTDLYREAGETTTLGGYRIPAGTTLQLSAYGIHRDERWWDAPETFRPGRWLEDRDRPEYAYFPFGGGPRHCLGMRFATVELKLALATLARRLEFERVTESLSPAAGLTLDPGTVELRINKR</sequence>
<dbReference type="PRINTS" id="PR00385">
    <property type="entry name" value="P450"/>
</dbReference>
<dbReference type="GO" id="GO:0005506">
    <property type="term" value="F:iron ion binding"/>
    <property type="evidence" value="ECO:0007669"/>
    <property type="project" value="InterPro"/>
</dbReference>
<dbReference type="OrthoDB" id="9881at2157"/>
<dbReference type="RefSeq" id="WP_076607173.1">
    <property type="nucleotide sequence ID" value="NZ_FTNR01000001.1"/>
</dbReference>
<protein>
    <submittedName>
        <fullName evidence="4">Cytochrome P450</fullName>
    </submittedName>
</protein>
<keyword evidence="3" id="KW-0479">Metal-binding</keyword>
<keyword evidence="3" id="KW-0503">Monooxygenase</keyword>
<organism evidence="4 5">
    <name type="scientific">Natronorubrum thiooxidans</name>
    <dbReference type="NCBI Taxonomy" id="308853"/>
    <lineage>
        <taxon>Archaea</taxon>
        <taxon>Methanobacteriati</taxon>
        <taxon>Methanobacteriota</taxon>
        <taxon>Stenosarchaea group</taxon>
        <taxon>Halobacteria</taxon>
        <taxon>Halobacteriales</taxon>
        <taxon>Natrialbaceae</taxon>
        <taxon>Natronorubrum</taxon>
    </lineage>
</organism>
<evidence type="ECO:0000256" key="2">
    <source>
        <dbReference type="ARBA" id="ARBA00010617"/>
    </source>
</evidence>
<dbReference type="AlphaFoldDB" id="A0A1N7C067"/>
<name>A0A1N7C067_9EURY</name>
<dbReference type="GO" id="GO:0020037">
    <property type="term" value="F:heme binding"/>
    <property type="evidence" value="ECO:0007669"/>
    <property type="project" value="InterPro"/>
</dbReference>
<dbReference type="Pfam" id="PF00067">
    <property type="entry name" value="p450"/>
    <property type="match status" value="1"/>
</dbReference>
<evidence type="ECO:0000313" key="4">
    <source>
        <dbReference type="EMBL" id="SIR56986.1"/>
    </source>
</evidence>
<dbReference type="InterPro" id="IPR050121">
    <property type="entry name" value="Cytochrome_P450_monoxygenase"/>
</dbReference>
<comment type="cofactor">
    <cofactor evidence="1">
        <name>heme</name>
        <dbReference type="ChEBI" id="CHEBI:30413"/>
    </cofactor>
</comment>
<evidence type="ECO:0000256" key="3">
    <source>
        <dbReference type="RuleBase" id="RU000461"/>
    </source>
</evidence>
<keyword evidence="3" id="KW-0408">Iron</keyword>
<dbReference type="PANTHER" id="PTHR24305">
    <property type="entry name" value="CYTOCHROME P450"/>
    <property type="match status" value="1"/>
</dbReference>
<keyword evidence="3" id="KW-0349">Heme</keyword>
<dbReference type="InterPro" id="IPR001128">
    <property type="entry name" value="Cyt_P450"/>
</dbReference>
<evidence type="ECO:0000313" key="5">
    <source>
        <dbReference type="Proteomes" id="UP000185936"/>
    </source>
</evidence>
<dbReference type="GO" id="GO:0016705">
    <property type="term" value="F:oxidoreductase activity, acting on paired donors, with incorporation or reduction of molecular oxygen"/>
    <property type="evidence" value="ECO:0007669"/>
    <property type="project" value="InterPro"/>
</dbReference>
<dbReference type="GO" id="GO:0004497">
    <property type="term" value="F:monooxygenase activity"/>
    <property type="evidence" value="ECO:0007669"/>
    <property type="project" value="UniProtKB-KW"/>
</dbReference>
<dbReference type="Gene3D" id="1.10.630.10">
    <property type="entry name" value="Cytochrome P450"/>
    <property type="match status" value="1"/>
</dbReference>
<dbReference type="PROSITE" id="PS00086">
    <property type="entry name" value="CYTOCHROME_P450"/>
    <property type="match status" value="1"/>
</dbReference>
<gene>
    <name evidence="4" type="ORF">SAMN05421752_10135</name>
</gene>
<dbReference type="InterPro" id="IPR036396">
    <property type="entry name" value="Cyt_P450_sf"/>
</dbReference>
<keyword evidence="3" id="KW-0560">Oxidoreductase</keyword>
<accession>A0A1N7C067</accession>
<dbReference type="EMBL" id="FTNR01000001">
    <property type="protein sequence ID" value="SIR56986.1"/>
    <property type="molecule type" value="Genomic_DNA"/>
</dbReference>
<reference evidence="5" key="1">
    <citation type="submission" date="2017-01" db="EMBL/GenBank/DDBJ databases">
        <authorList>
            <person name="Varghese N."/>
            <person name="Submissions S."/>
        </authorList>
    </citation>
    <scope>NUCLEOTIDE SEQUENCE [LARGE SCALE GENOMIC DNA]</scope>
    <source>
        <strain evidence="5">type strain: HArc-</strain>
    </source>
</reference>